<dbReference type="InParanoid" id="K1WVD5"/>
<proteinExistence type="predicted"/>
<dbReference type="InterPro" id="IPR053185">
    <property type="entry name" value="SET_domain_protein"/>
</dbReference>
<evidence type="ECO:0000313" key="3">
    <source>
        <dbReference type="EMBL" id="EKD17001.1"/>
    </source>
</evidence>
<dbReference type="OrthoDB" id="1028014at2759"/>
<dbReference type="InterPro" id="IPR046341">
    <property type="entry name" value="SET_dom_sf"/>
</dbReference>
<gene>
    <name evidence="3" type="ORF">MBM_04578</name>
</gene>
<protein>
    <submittedName>
        <fullName evidence="3">Lysine methyltransferase</fullName>
    </submittedName>
</protein>
<accession>K1WVD5</accession>
<dbReference type="InterPro" id="IPR001214">
    <property type="entry name" value="SET_dom"/>
</dbReference>
<keyword evidence="1" id="KW-0732">Signal</keyword>
<sequence>MLLARFGFRSLWLCSLITGGRCRLHVQELLQASPPPSAELCPTQANPFSNPLVEHTCIAENLLQSSYRDNLAGSPSTDASPSSKSACIAAPASLLEYCIYTFPAFANGRGISILASNESIAAVEDAIHANPAPLVSSDASQPPQFFEQEIAGRGKGLICNSTITRGSLILASTPVFLIQESAMRHLPETERLSLQREAVSRLPRRSQSLFYDLAGHFGVDETEDVLLTNGFSAAVGKSQHGFGIVVPEAARLNHDCRPNARFAFDRTSLTHRVHATRAIHPGDEITVSYIDGKQDFAARQAVIHAHWGFQCRCSLCSGPESLRADSDARLARIAVLREQLLPFDPERLRDDSLEKAAELVRLYEAESLSGALAEAYMAAALWHCFENREEETRNWALKAVDHWLVWEGSGKENLDLMKRLGQYPKAQCRWAVLQLDKAGSYYRSNLDA</sequence>
<feature type="domain" description="SET" evidence="2">
    <location>
        <begin position="141"/>
        <end position="290"/>
    </location>
</feature>
<dbReference type="GO" id="GO:0032259">
    <property type="term" value="P:methylation"/>
    <property type="evidence" value="ECO:0007669"/>
    <property type="project" value="UniProtKB-KW"/>
</dbReference>
<feature type="chain" id="PRO_5003853169" evidence="1">
    <location>
        <begin position="23"/>
        <end position="448"/>
    </location>
</feature>
<dbReference type="eggNOG" id="KOG2084">
    <property type="taxonomic scope" value="Eukaryota"/>
</dbReference>
<dbReference type="Proteomes" id="UP000006753">
    <property type="component" value="Unassembled WGS sequence"/>
</dbReference>
<dbReference type="Pfam" id="PF00856">
    <property type="entry name" value="SET"/>
    <property type="match status" value="1"/>
</dbReference>
<name>K1WVD5_MARBU</name>
<feature type="signal peptide" evidence="1">
    <location>
        <begin position="1"/>
        <end position="22"/>
    </location>
</feature>
<dbReference type="SUPFAM" id="SSF82199">
    <property type="entry name" value="SET domain"/>
    <property type="match status" value="1"/>
</dbReference>
<dbReference type="AlphaFoldDB" id="K1WVD5"/>
<dbReference type="CDD" id="cd20071">
    <property type="entry name" value="SET_SMYD"/>
    <property type="match status" value="1"/>
</dbReference>
<dbReference type="Gene3D" id="2.170.270.10">
    <property type="entry name" value="SET domain"/>
    <property type="match status" value="1"/>
</dbReference>
<keyword evidence="3" id="KW-0489">Methyltransferase</keyword>
<keyword evidence="3" id="KW-0808">Transferase</keyword>
<organism evidence="3 4">
    <name type="scientific">Marssonina brunnea f. sp. multigermtubi (strain MB_m1)</name>
    <name type="common">Marssonina leaf spot fungus</name>
    <dbReference type="NCBI Taxonomy" id="1072389"/>
    <lineage>
        <taxon>Eukaryota</taxon>
        <taxon>Fungi</taxon>
        <taxon>Dikarya</taxon>
        <taxon>Ascomycota</taxon>
        <taxon>Pezizomycotina</taxon>
        <taxon>Leotiomycetes</taxon>
        <taxon>Helotiales</taxon>
        <taxon>Drepanopezizaceae</taxon>
        <taxon>Drepanopeziza</taxon>
    </lineage>
</organism>
<dbReference type="KEGG" id="mbe:MBM_04578"/>
<dbReference type="EMBL" id="JH921437">
    <property type="protein sequence ID" value="EKD17001.1"/>
    <property type="molecule type" value="Genomic_DNA"/>
</dbReference>
<keyword evidence="4" id="KW-1185">Reference proteome</keyword>
<dbReference type="PROSITE" id="PS50280">
    <property type="entry name" value="SET"/>
    <property type="match status" value="1"/>
</dbReference>
<dbReference type="STRING" id="1072389.K1WVD5"/>
<dbReference type="GO" id="GO:0008168">
    <property type="term" value="F:methyltransferase activity"/>
    <property type="evidence" value="ECO:0007669"/>
    <property type="project" value="UniProtKB-KW"/>
</dbReference>
<reference evidence="3 4" key="1">
    <citation type="journal article" date="2012" name="BMC Genomics">
        <title>Sequencing the genome of Marssonina brunnea reveals fungus-poplar co-evolution.</title>
        <authorList>
            <person name="Zhu S."/>
            <person name="Cao Y.-Z."/>
            <person name="Jiang C."/>
            <person name="Tan B.-Y."/>
            <person name="Wang Z."/>
            <person name="Feng S."/>
            <person name="Zhang L."/>
            <person name="Su X.-H."/>
            <person name="Brejova B."/>
            <person name="Vinar T."/>
            <person name="Xu M."/>
            <person name="Wang M.-X."/>
            <person name="Zhang S.-G."/>
            <person name="Huang M.-R."/>
            <person name="Wu R."/>
            <person name="Zhou Y."/>
        </authorList>
    </citation>
    <scope>NUCLEOTIDE SEQUENCE [LARGE SCALE GENOMIC DNA]</scope>
    <source>
        <strain evidence="3 4">MB_m1</strain>
    </source>
</reference>
<dbReference type="OMA" id="DGHHYGN"/>
<dbReference type="GeneID" id="18760513"/>
<dbReference type="PANTHER" id="PTHR47332">
    <property type="entry name" value="SET DOMAIN-CONTAINING PROTEIN 5"/>
    <property type="match status" value="1"/>
</dbReference>
<evidence type="ECO:0000313" key="4">
    <source>
        <dbReference type="Proteomes" id="UP000006753"/>
    </source>
</evidence>
<evidence type="ECO:0000259" key="2">
    <source>
        <dbReference type="PROSITE" id="PS50280"/>
    </source>
</evidence>
<evidence type="ECO:0000256" key="1">
    <source>
        <dbReference type="SAM" id="SignalP"/>
    </source>
</evidence>
<dbReference type="PANTHER" id="PTHR47332:SF6">
    <property type="entry name" value="SET DOMAIN-CONTAINING PROTEIN"/>
    <property type="match status" value="1"/>
</dbReference>
<dbReference type="HOGENOM" id="CLU_028281_6_1_1"/>